<keyword evidence="4" id="KW-0472">Membrane</keyword>
<dbReference type="SMART" id="SM00028">
    <property type="entry name" value="TPR"/>
    <property type="match status" value="4"/>
</dbReference>
<comment type="caution">
    <text evidence="5">The sequence shown here is derived from an EMBL/GenBank/DDBJ whole genome shotgun (WGS) entry which is preliminary data.</text>
</comment>
<dbReference type="InterPro" id="IPR013105">
    <property type="entry name" value="TPR_2"/>
</dbReference>
<keyword evidence="4" id="KW-1133">Transmembrane helix</keyword>
<name>A0A2M9YN91_9LEPT</name>
<dbReference type="PANTHER" id="PTHR44943">
    <property type="entry name" value="CELLULOSE SYNTHASE OPERON PROTEIN C"/>
    <property type="match status" value="1"/>
</dbReference>
<gene>
    <name evidence="6" type="ORF">CH376_20380</name>
    <name evidence="5" type="ORF">CH380_11240</name>
</gene>
<dbReference type="PROSITE" id="PS50293">
    <property type="entry name" value="TPR_REGION"/>
    <property type="match status" value="1"/>
</dbReference>
<dbReference type="Gene3D" id="1.25.40.10">
    <property type="entry name" value="Tetratricopeptide repeat domain"/>
    <property type="match status" value="2"/>
</dbReference>
<keyword evidence="7" id="KW-1185">Reference proteome</keyword>
<protein>
    <recommendedName>
        <fullName evidence="9">Tetratricopeptide repeat protein</fullName>
    </recommendedName>
</protein>
<keyword evidence="2 3" id="KW-0802">TPR repeat</keyword>
<feature type="repeat" description="TPR" evidence="3">
    <location>
        <begin position="115"/>
        <end position="148"/>
    </location>
</feature>
<dbReference type="Proteomes" id="UP000232188">
    <property type="component" value="Unassembled WGS sequence"/>
</dbReference>
<evidence type="ECO:0000313" key="8">
    <source>
        <dbReference type="Proteomes" id="UP000232188"/>
    </source>
</evidence>
<dbReference type="PROSITE" id="PS50005">
    <property type="entry name" value="TPR"/>
    <property type="match status" value="2"/>
</dbReference>
<dbReference type="Proteomes" id="UP000232149">
    <property type="component" value="Unassembled WGS sequence"/>
</dbReference>
<evidence type="ECO:0000256" key="1">
    <source>
        <dbReference type="ARBA" id="ARBA00022737"/>
    </source>
</evidence>
<dbReference type="EMBL" id="NPDU01000080">
    <property type="protein sequence ID" value="PJZ60070.1"/>
    <property type="molecule type" value="Genomic_DNA"/>
</dbReference>
<reference evidence="7 8" key="1">
    <citation type="submission" date="2017-07" db="EMBL/GenBank/DDBJ databases">
        <title>Leptospira spp. isolated from tropical soils.</title>
        <authorList>
            <person name="Thibeaux R."/>
            <person name="Iraola G."/>
            <person name="Ferres I."/>
            <person name="Bierque E."/>
            <person name="Girault D."/>
            <person name="Soupe-Gilbert M.-E."/>
            <person name="Picardeau M."/>
            <person name="Goarant C."/>
        </authorList>
    </citation>
    <scope>NUCLEOTIDE SEQUENCE [LARGE SCALE GENOMIC DNA]</scope>
    <source>
        <strain evidence="5 8">FH2-B-C1</strain>
        <strain evidence="6 7">FH2-B-D1</strain>
    </source>
</reference>
<dbReference type="InterPro" id="IPR051685">
    <property type="entry name" value="Ycf3/AcsC/BcsC/TPR_MFPF"/>
</dbReference>
<keyword evidence="4" id="KW-0812">Transmembrane</keyword>
<dbReference type="InterPro" id="IPR011990">
    <property type="entry name" value="TPR-like_helical_dom_sf"/>
</dbReference>
<accession>A0A2M9YN91</accession>
<evidence type="ECO:0000256" key="4">
    <source>
        <dbReference type="SAM" id="Phobius"/>
    </source>
</evidence>
<dbReference type="PANTHER" id="PTHR44943:SF8">
    <property type="entry name" value="TPR REPEAT-CONTAINING PROTEIN MJ0263"/>
    <property type="match status" value="1"/>
</dbReference>
<proteinExistence type="predicted"/>
<feature type="transmembrane region" description="Helical" evidence="4">
    <location>
        <begin position="12"/>
        <end position="30"/>
    </location>
</feature>
<evidence type="ECO:0000313" key="7">
    <source>
        <dbReference type="Proteomes" id="UP000232149"/>
    </source>
</evidence>
<evidence type="ECO:0000313" key="5">
    <source>
        <dbReference type="EMBL" id="PJZ52994.1"/>
    </source>
</evidence>
<evidence type="ECO:0000313" key="6">
    <source>
        <dbReference type="EMBL" id="PJZ60070.1"/>
    </source>
</evidence>
<evidence type="ECO:0008006" key="9">
    <source>
        <dbReference type="Google" id="ProtNLM"/>
    </source>
</evidence>
<sequence>MKIQESKTKKPDLRNVFLIVIICIINPRFLNAQTSNEPPVRLLDSNRFEDVVSMNKNLCSEKCGNSESKGLISQMGGAENVGDPCNRLGVAYMGMNYFKPAITAFKKAILCDDSSKYHSNLALAYVYDKDYQSAEIHYKKAIDLLPRNSNEFSPKINYSILLIKKKEYSKAENFLREAVQNEAHLFYAYLYLGYTLYQQKKYTDALSFYDRGIKMNPNYADLFIYRAYAHFQLNNLSGADLDLNQAEILSSETVNPRIHQLRNLIRTRIQGYK</sequence>
<feature type="repeat" description="TPR" evidence="3">
    <location>
        <begin position="186"/>
        <end position="219"/>
    </location>
</feature>
<dbReference type="EMBL" id="NPDV01000009">
    <property type="protein sequence ID" value="PJZ52994.1"/>
    <property type="molecule type" value="Genomic_DNA"/>
</dbReference>
<evidence type="ECO:0000256" key="2">
    <source>
        <dbReference type="ARBA" id="ARBA00022803"/>
    </source>
</evidence>
<dbReference type="InterPro" id="IPR019734">
    <property type="entry name" value="TPR_rpt"/>
</dbReference>
<organism evidence="5 8">
    <name type="scientific">Leptospira adleri</name>
    <dbReference type="NCBI Taxonomy" id="2023186"/>
    <lineage>
        <taxon>Bacteria</taxon>
        <taxon>Pseudomonadati</taxon>
        <taxon>Spirochaetota</taxon>
        <taxon>Spirochaetia</taxon>
        <taxon>Leptospirales</taxon>
        <taxon>Leptospiraceae</taxon>
        <taxon>Leptospira</taxon>
    </lineage>
</organism>
<dbReference type="Pfam" id="PF13181">
    <property type="entry name" value="TPR_8"/>
    <property type="match status" value="1"/>
</dbReference>
<dbReference type="SUPFAM" id="SSF48452">
    <property type="entry name" value="TPR-like"/>
    <property type="match status" value="1"/>
</dbReference>
<evidence type="ECO:0000256" key="3">
    <source>
        <dbReference type="PROSITE-ProRule" id="PRU00339"/>
    </source>
</evidence>
<keyword evidence="1" id="KW-0677">Repeat</keyword>
<dbReference type="Pfam" id="PF07719">
    <property type="entry name" value="TPR_2"/>
    <property type="match status" value="1"/>
</dbReference>
<dbReference type="Pfam" id="PF00515">
    <property type="entry name" value="TPR_1"/>
    <property type="match status" value="1"/>
</dbReference>
<dbReference type="AlphaFoldDB" id="A0A2M9YN91"/>